<comment type="caution">
    <text evidence="3">The sequence shown here is derived from an EMBL/GenBank/DDBJ whole genome shotgun (WGS) entry which is preliminary data.</text>
</comment>
<dbReference type="SUPFAM" id="SSF53335">
    <property type="entry name" value="S-adenosyl-L-methionine-dependent methyltransferases"/>
    <property type="match status" value="2"/>
</dbReference>
<dbReference type="InterPro" id="IPR029063">
    <property type="entry name" value="SAM-dependent_MTases_sf"/>
</dbReference>
<accession>A0A2R6P6H5</accession>
<dbReference type="Pfam" id="PF25276">
    <property type="entry name" value="DUF7870"/>
    <property type="match status" value="2"/>
</dbReference>
<gene>
    <name evidence="3" type="ORF">CEY00_Acc31851</name>
</gene>
<evidence type="ECO:0000259" key="2">
    <source>
        <dbReference type="Pfam" id="PF25276"/>
    </source>
</evidence>
<dbReference type="InParanoid" id="A0A2R6P6H5"/>
<dbReference type="OMA" id="RALCIDT"/>
<keyword evidence="1" id="KW-0812">Transmembrane</keyword>
<keyword evidence="1" id="KW-1133">Transmembrane helix</keyword>
<evidence type="ECO:0000313" key="3">
    <source>
        <dbReference type="EMBL" id="PSR86213.1"/>
    </source>
</evidence>
<dbReference type="STRING" id="1590841.A0A2R6P6H5"/>
<dbReference type="GO" id="GO:0032259">
    <property type="term" value="P:methylation"/>
    <property type="evidence" value="ECO:0007669"/>
    <property type="project" value="UniProtKB-KW"/>
</dbReference>
<name>A0A2R6P6H5_ACTCC</name>
<dbReference type="GO" id="GO:0008168">
    <property type="term" value="F:methyltransferase activity"/>
    <property type="evidence" value="ECO:0007669"/>
    <property type="project" value="UniProtKB-KW"/>
</dbReference>
<keyword evidence="3" id="KW-0808">Transferase</keyword>
<feature type="domain" description="DUF7870" evidence="2">
    <location>
        <begin position="396"/>
        <end position="492"/>
    </location>
</feature>
<reference evidence="4" key="2">
    <citation type="journal article" date="2018" name="BMC Genomics">
        <title>A manually annotated Actinidia chinensis var. chinensis (kiwifruit) genome highlights the challenges associated with draft genomes and gene prediction in plants.</title>
        <authorList>
            <person name="Pilkington S.M."/>
            <person name="Crowhurst R."/>
            <person name="Hilario E."/>
            <person name="Nardozza S."/>
            <person name="Fraser L."/>
            <person name="Peng Y."/>
            <person name="Gunaseelan K."/>
            <person name="Simpson R."/>
            <person name="Tahir J."/>
            <person name="Deroles S.C."/>
            <person name="Templeton K."/>
            <person name="Luo Z."/>
            <person name="Davy M."/>
            <person name="Cheng C."/>
            <person name="McNeilage M."/>
            <person name="Scaglione D."/>
            <person name="Liu Y."/>
            <person name="Zhang Q."/>
            <person name="Datson P."/>
            <person name="De Silva N."/>
            <person name="Gardiner S.E."/>
            <person name="Bassett H."/>
            <person name="Chagne D."/>
            <person name="McCallum J."/>
            <person name="Dzierzon H."/>
            <person name="Deng C."/>
            <person name="Wang Y.Y."/>
            <person name="Barron L."/>
            <person name="Manako K."/>
            <person name="Bowen J."/>
            <person name="Foster T.M."/>
            <person name="Erridge Z.A."/>
            <person name="Tiffin H."/>
            <person name="Waite C.N."/>
            <person name="Davies K.M."/>
            <person name="Grierson E.P."/>
            <person name="Laing W.A."/>
            <person name="Kirk R."/>
            <person name="Chen X."/>
            <person name="Wood M."/>
            <person name="Montefiori M."/>
            <person name="Brummell D.A."/>
            <person name="Schwinn K.E."/>
            <person name="Catanach A."/>
            <person name="Fullerton C."/>
            <person name="Li D."/>
            <person name="Meiyalaghan S."/>
            <person name="Nieuwenhuizen N."/>
            <person name="Read N."/>
            <person name="Prakash R."/>
            <person name="Hunter D."/>
            <person name="Zhang H."/>
            <person name="McKenzie M."/>
            <person name="Knabel M."/>
            <person name="Harris A."/>
            <person name="Allan A.C."/>
            <person name="Gleave A."/>
            <person name="Chen A."/>
            <person name="Janssen B.J."/>
            <person name="Plunkett B."/>
            <person name="Ampomah-Dwamena C."/>
            <person name="Voogd C."/>
            <person name="Leif D."/>
            <person name="Lafferty D."/>
            <person name="Souleyre E.J.F."/>
            <person name="Varkonyi-Gasic E."/>
            <person name="Gambi F."/>
            <person name="Hanley J."/>
            <person name="Yao J.L."/>
            <person name="Cheung J."/>
            <person name="David K.M."/>
            <person name="Warren B."/>
            <person name="Marsh K."/>
            <person name="Snowden K.C."/>
            <person name="Lin-Wang K."/>
            <person name="Brian L."/>
            <person name="Martinez-Sanchez M."/>
            <person name="Wang M."/>
            <person name="Ileperuma N."/>
            <person name="Macnee N."/>
            <person name="Campin R."/>
            <person name="McAtee P."/>
            <person name="Drummond R.S.M."/>
            <person name="Espley R.V."/>
            <person name="Ireland H.S."/>
            <person name="Wu R."/>
            <person name="Atkinson R.G."/>
            <person name="Karunairetnam S."/>
            <person name="Bulley S."/>
            <person name="Chunkath S."/>
            <person name="Hanley Z."/>
            <person name="Storey R."/>
            <person name="Thrimawithana A.H."/>
            <person name="Thomson S."/>
            <person name="David C."/>
            <person name="Testolin R."/>
            <person name="Huang H."/>
            <person name="Hellens R.P."/>
            <person name="Schaffer R.J."/>
        </authorList>
    </citation>
    <scope>NUCLEOTIDE SEQUENCE [LARGE SCALE GENOMIC DNA]</scope>
    <source>
        <strain evidence="4">cv. Red5</strain>
    </source>
</reference>
<dbReference type="Proteomes" id="UP000241394">
    <property type="component" value="Chromosome LG28"/>
</dbReference>
<evidence type="ECO:0000256" key="1">
    <source>
        <dbReference type="SAM" id="Phobius"/>
    </source>
</evidence>
<dbReference type="PANTHER" id="PTHR44843:SF13">
    <property type="entry name" value="METHYLTRANSFERASE FKBM DOMAIN-CONTAINING PROTEIN"/>
    <property type="match status" value="1"/>
</dbReference>
<proteinExistence type="predicted"/>
<dbReference type="PANTHER" id="PTHR44843">
    <property type="entry name" value="METHYLTRANSFERASE"/>
    <property type="match status" value="1"/>
</dbReference>
<feature type="domain" description="DUF7870" evidence="2">
    <location>
        <begin position="259"/>
        <end position="356"/>
    </location>
</feature>
<keyword evidence="1" id="KW-0472">Membrane</keyword>
<sequence>MSSAFSNIMELTTGKPNLLSNILVRLLSFFVLVFLARFTYLVTRKPNACDSVDFCFFSSAASNGYAQISGEGDGRLRNYYYSVFQDLIAEGYLSPNSKTLCIETLTGEDVAALKEIGVSNSVGISTKPSPEVIYGRAVRQPFGNNTFDFEFSGDGSLDRSSQPVKFASEISRTLKLGGFFVVHTAAKDAYSLDSLLDLFASCRLIRYRDIDSLDSSIREVVLMKENQILDHGHKILSIDGNSGNKCPVPGYKRELIRNAEPLISEEPLKPWITLKRNRNNIRYLPSVVDISFKHRYVYIDVGARSYGSSIGSWFQKQYPKQNKTFEIYAVSANKALHKEIRTKKRVTLLPYAAWVRNETLFFEISREPTRKNEDKFRGMGRVQAVQPLSNFVGDSDRIEGFDFSDWLKNAVSERDFVVVKMNVEGSEFHLVPRLVETGAICLVDEMLIECHYNRWQRCCPGKRSSKHHKTFAQCLVLFSSLRESGVLVHQWW</sequence>
<feature type="transmembrane region" description="Helical" evidence="1">
    <location>
        <begin position="22"/>
        <end position="42"/>
    </location>
</feature>
<dbReference type="OrthoDB" id="10006218at2759"/>
<evidence type="ECO:0000313" key="4">
    <source>
        <dbReference type="Proteomes" id="UP000241394"/>
    </source>
</evidence>
<dbReference type="Gramene" id="PSR86213">
    <property type="protein sequence ID" value="PSR86213"/>
    <property type="gene ID" value="CEY00_Acc31851"/>
</dbReference>
<dbReference type="AlphaFoldDB" id="A0A2R6P6H5"/>
<keyword evidence="4" id="KW-1185">Reference proteome</keyword>
<dbReference type="EMBL" id="NKQK01000028">
    <property type="protein sequence ID" value="PSR86213.1"/>
    <property type="molecule type" value="Genomic_DNA"/>
</dbReference>
<protein>
    <submittedName>
        <fullName evidence="3">Demethylmenaquinone methyltransferase</fullName>
    </submittedName>
</protein>
<dbReference type="InterPro" id="IPR057192">
    <property type="entry name" value="DUF7870"/>
</dbReference>
<organism evidence="3 4">
    <name type="scientific">Actinidia chinensis var. chinensis</name>
    <name type="common">Chinese soft-hair kiwi</name>
    <dbReference type="NCBI Taxonomy" id="1590841"/>
    <lineage>
        <taxon>Eukaryota</taxon>
        <taxon>Viridiplantae</taxon>
        <taxon>Streptophyta</taxon>
        <taxon>Embryophyta</taxon>
        <taxon>Tracheophyta</taxon>
        <taxon>Spermatophyta</taxon>
        <taxon>Magnoliopsida</taxon>
        <taxon>eudicotyledons</taxon>
        <taxon>Gunneridae</taxon>
        <taxon>Pentapetalae</taxon>
        <taxon>asterids</taxon>
        <taxon>Ericales</taxon>
        <taxon>Actinidiaceae</taxon>
        <taxon>Actinidia</taxon>
    </lineage>
</organism>
<reference evidence="3 4" key="1">
    <citation type="submission" date="2017-07" db="EMBL/GenBank/DDBJ databases">
        <title>An improved, manually edited Actinidia chinensis var. chinensis (kiwifruit) genome highlights the challenges associated with draft genomes and gene prediction in plants.</title>
        <authorList>
            <person name="Pilkington S."/>
            <person name="Crowhurst R."/>
            <person name="Hilario E."/>
            <person name="Nardozza S."/>
            <person name="Fraser L."/>
            <person name="Peng Y."/>
            <person name="Gunaseelan K."/>
            <person name="Simpson R."/>
            <person name="Tahir J."/>
            <person name="Deroles S."/>
            <person name="Templeton K."/>
            <person name="Luo Z."/>
            <person name="Davy M."/>
            <person name="Cheng C."/>
            <person name="Mcneilage M."/>
            <person name="Scaglione D."/>
            <person name="Liu Y."/>
            <person name="Zhang Q."/>
            <person name="Datson P."/>
            <person name="De Silva N."/>
            <person name="Gardiner S."/>
            <person name="Bassett H."/>
            <person name="Chagne D."/>
            <person name="Mccallum J."/>
            <person name="Dzierzon H."/>
            <person name="Deng C."/>
            <person name="Wang Y.-Y."/>
            <person name="Barron N."/>
            <person name="Manako K."/>
            <person name="Bowen J."/>
            <person name="Foster T."/>
            <person name="Erridge Z."/>
            <person name="Tiffin H."/>
            <person name="Waite C."/>
            <person name="Davies K."/>
            <person name="Grierson E."/>
            <person name="Laing W."/>
            <person name="Kirk R."/>
            <person name="Chen X."/>
            <person name="Wood M."/>
            <person name="Montefiori M."/>
            <person name="Brummell D."/>
            <person name="Schwinn K."/>
            <person name="Catanach A."/>
            <person name="Fullerton C."/>
            <person name="Li D."/>
            <person name="Meiyalaghan S."/>
            <person name="Nieuwenhuizen N."/>
            <person name="Read N."/>
            <person name="Prakash R."/>
            <person name="Hunter D."/>
            <person name="Zhang H."/>
            <person name="Mckenzie M."/>
            <person name="Knabel M."/>
            <person name="Harris A."/>
            <person name="Allan A."/>
            <person name="Chen A."/>
            <person name="Janssen B."/>
            <person name="Plunkett B."/>
            <person name="Dwamena C."/>
            <person name="Voogd C."/>
            <person name="Leif D."/>
            <person name="Lafferty D."/>
            <person name="Souleyre E."/>
            <person name="Varkonyi-Gasic E."/>
            <person name="Gambi F."/>
            <person name="Hanley J."/>
            <person name="Yao J.-L."/>
            <person name="Cheung J."/>
            <person name="David K."/>
            <person name="Warren B."/>
            <person name="Marsh K."/>
            <person name="Snowden K."/>
            <person name="Lin-Wang K."/>
            <person name="Brian L."/>
            <person name="Martinez-Sanchez M."/>
            <person name="Wang M."/>
            <person name="Ileperuma N."/>
            <person name="Macnee N."/>
            <person name="Campin R."/>
            <person name="Mcatee P."/>
            <person name="Drummond R."/>
            <person name="Espley R."/>
            <person name="Ireland H."/>
            <person name="Wu R."/>
            <person name="Atkinson R."/>
            <person name="Karunairetnam S."/>
            <person name="Bulley S."/>
            <person name="Chunkath S."/>
            <person name="Hanley Z."/>
            <person name="Storey R."/>
            <person name="Thrimawithana A."/>
            <person name="Thomson S."/>
            <person name="David C."/>
            <person name="Testolin R."/>
        </authorList>
    </citation>
    <scope>NUCLEOTIDE SEQUENCE [LARGE SCALE GENOMIC DNA]</scope>
    <source>
        <strain evidence="4">cv. Red5</strain>
        <tissue evidence="3">Young leaf</tissue>
    </source>
</reference>
<dbReference type="Gene3D" id="3.40.50.150">
    <property type="entry name" value="Vaccinia Virus protein VP39"/>
    <property type="match status" value="1"/>
</dbReference>
<keyword evidence="3" id="KW-0489">Methyltransferase</keyword>